<feature type="transmembrane region" description="Helical" evidence="3">
    <location>
        <begin position="40"/>
        <end position="59"/>
    </location>
</feature>
<feature type="transmembrane region" description="Helical" evidence="3">
    <location>
        <begin position="131"/>
        <end position="150"/>
    </location>
</feature>
<dbReference type="InterPro" id="IPR029787">
    <property type="entry name" value="Nucleotide_cyclase"/>
</dbReference>
<dbReference type="RefSeq" id="WP_349585530.1">
    <property type="nucleotide sequence ID" value="NZ_JBEFLD010000003.1"/>
</dbReference>
<feature type="transmembrane region" description="Helical" evidence="3">
    <location>
        <begin position="170"/>
        <end position="190"/>
    </location>
</feature>
<dbReference type="GO" id="GO:0052621">
    <property type="term" value="F:diguanylate cyclase activity"/>
    <property type="evidence" value="ECO:0007669"/>
    <property type="project" value="UniProtKB-EC"/>
</dbReference>
<keyword evidence="5" id="KW-0808">Transferase</keyword>
<dbReference type="EC" id="2.7.7.65" evidence="1"/>
<dbReference type="InterPro" id="IPR043128">
    <property type="entry name" value="Rev_trsase/Diguanyl_cyclase"/>
</dbReference>
<evidence type="ECO:0000256" key="2">
    <source>
        <dbReference type="ARBA" id="ARBA00034247"/>
    </source>
</evidence>
<organism evidence="5 6">
    <name type="scientific">Vogesella oryzagri</name>
    <dbReference type="NCBI Taxonomy" id="3160864"/>
    <lineage>
        <taxon>Bacteria</taxon>
        <taxon>Pseudomonadati</taxon>
        <taxon>Pseudomonadota</taxon>
        <taxon>Betaproteobacteria</taxon>
        <taxon>Neisseriales</taxon>
        <taxon>Chromobacteriaceae</taxon>
        <taxon>Vogesella</taxon>
    </lineage>
</organism>
<dbReference type="SMART" id="SM00267">
    <property type="entry name" value="GGDEF"/>
    <property type="match status" value="1"/>
</dbReference>
<keyword evidence="3" id="KW-0472">Membrane</keyword>
<dbReference type="CDD" id="cd01949">
    <property type="entry name" value="GGDEF"/>
    <property type="match status" value="1"/>
</dbReference>
<evidence type="ECO:0000313" key="6">
    <source>
        <dbReference type="Proteomes" id="UP001433638"/>
    </source>
</evidence>
<evidence type="ECO:0000259" key="4">
    <source>
        <dbReference type="PROSITE" id="PS50887"/>
    </source>
</evidence>
<proteinExistence type="predicted"/>
<comment type="catalytic activity">
    <reaction evidence="2">
        <text>2 GTP = 3',3'-c-di-GMP + 2 diphosphate</text>
        <dbReference type="Rhea" id="RHEA:24898"/>
        <dbReference type="ChEBI" id="CHEBI:33019"/>
        <dbReference type="ChEBI" id="CHEBI:37565"/>
        <dbReference type="ChEBI" id="CHEBI:58805"/>
        <dbReference type="EC" id="2.7.7.65"/>
    </reaction>
</comment>
<dbReference type="PROSITE" id="PS50887">
    <property type="entry name" value="GGDEF"/>
    <property type="match status" value="1"/>
</dbReference>
<comment type="caution">
    <text evidence="5">The sequence shown here is derived from an EMBL/GenBank/DDBJ whole genome shotgun (WGS) entry which is preliminary data.</text>
</comment>
<dbReference type="PANTHER" id="PTHR45138">
    <property type="entry name" value="REGULATORY COMPONENTS OF SENSORY TRANSDUCTION SYSTEM"/>
    <property type="match status" value="1"/>
</dbReference>
<reference evidence="5" key="1">
    <citation type="submission" date="2024-06" db="EMBL/GenBank/DDBJ databases">
        <title>Genome sequence of Vogesella sp. MAHUQ-64.</title>
        <authorList>
            <person name="Huq M.A."/>
        </authorList>
    </citation>
    <scope>NUCLEOTIDE SEQUENCE</scope>
    <source>
        <strain evidence="5">MAHUQ-64</strain>
    </source>
</reference>
<keyword evidence="3" id="KW-0812">Transmembrane</keyword>
<dbReference type="EMBL" id="JBEFLD010000003">
    <property type="protein sequence ID" value="MEQ6290226.1"/>
    <property type="molecule type" value="Genomic_DNA"/>
</dbReference>
<keyword evidence="6" id="KW-1185">Reference proteome</keyword>
<evidence type="ECO:0000313" key="5">
    <source>
        <dbReference type="EMBL" id="MEQ6290226.1"/>
    </source>
</evidence>
<feature type="transmembrane region" description="Helical" evidence="3">
    <location>
        <begin position="98"/>
        <end position="119"/>
    </location>
</feature>
<dbReference type="Proteomes" id="UP001433638">
    <property type="component" value="Unassembled WGS sequence"/>
</dbReference>
<evidence type="ECO:0000256" key="1">
    <source>
        <dbReference type="ARBA" id="ARBA00012528"/>
    </source>
</evidence>
<sequence length="374" mass="41000">MLLAAWRFNPRIAGLGAWTLSYGFALLISLNLLLRAVAPELLLVLLAQFSAFMMAYLNLQGTRAYVGAAPLPWRYGVTGLAAVLASAAYFTLLQPNEAMRYTLISLVLGVLFLLCARSIARGNIWDYPARYLYALASGGHGLFLLLRPWLFSLDKQGLLDTQRAIAVSHIVVVESIVAVVLMAFCIVMLANEQVTLALRNIADRDPLTSVFNRRAFLALLDKAARYADRMHFPLSILLIDLDHFKKINDTWGHRAGDEALLHFVSIAQGCMRDGDVVGRLGGEEFAIFLPNAQQHEAEAVADRVRRAVEAVPLAYGETRIGLTVSVGVACRLSSETPELTLHRADAAMYLAKRNGRNRIELAQPSQLGSAQGPA</sequence>
<dbReference type="Pfam" id="PF00990">
    <property type="entry name" value="GGDEF"/>
    <property type="match status" value="1"/>
</dbReference>
<feature type="transmembrane region" description="Helical" evidence="3">
    <location>
        <begin position="71"/>
        <end position="92"/>
    </location>
</feature>
<protein>
    <recommendedName>
        <fullName evidence="1">diguanylate cyclase</fullName>
        <ecNumber evidence="1">2.7.7.65</ecNumber>
    </recommendedName>
</protein>
<keyword evidence="5" id="KW-0548">Nucleotidyltransferase</keyword>
<dbReference type="PANTHER" id="PTHR45138:SF9">
    <property type="entry name" value="DIGUANYLATE CYCLASE DGCM-RELATED"/>
    <property type="match status" value="1"/>
</dbReference>
<feature type="domain" description="GGDEF" evidence="4">
    <location>
        <begin position="232"/>
        <end position="364"/>
    </location>
</feature>
<dbReference type="Gene3D" id="3.30.70.270">
    <property type="match status" value="1"/>
</dbReference>
<keyword evidence="3" id="KW-1133">Transmembrane helix</keyword>
<evidence type="ECO:0000256" key="3">
    <source>
        <dbReference type="SAM" id="Phobius"/>
    </source>
</evidence>
<dbReference type="InterPro" id="IPR050469">
    <property type="entry name" value="Diguanylate_Cyclase"/>
</dbReference>
<gene>
    <name evidence="5" type="ORF">ABNW52_06310</name>
</gene>
<dbReference type="InterPro" id="IPR000160">
    <property type="entry name" value="GGDEF_dom"/>
</dbReference>
<accession>A0ABV1M2I0</accession>
<dbReference type="SUPFAM" id="SSF55073">
    <property type="entry name" value="Nucleotide cyclase"/>
    <property type="match status" value="1"/>
</dbReference>
<feature type="transmembrane region" description="Helical" evidence="3">
    <location>
        <begin position="12"/>
        <end position="34"/>
    </location>
</feature>
<name>A0ABV1M2I0_9NEIS</name>
<dbReference type="NCBIfam" id="TIGR00254">
    <property type="entry name" value="GGDEF"/>
    <property type="match status" value="1"/>
</dbReference>